<evidence type="ECO:0000259" key="5">
    <source>
        <dbReference type="PROSITE" id="PS50305"/>
    </source>
</evidence>
<dbReference type="STRING" id="745820.SAMN04488053_10372"/>
<protein>
    <recommendedName>
        <fullName evidence="1">protein acetyllysine N-acetyltransferase</fullName>
        <ecNumber evidence="1">2.3.1.286</ecNumber>
    </recommendedName>
</protein>
<dbReference type="Pfam" id="PF02146">
    <property type="entry name" value="SIR2"/>
    <property type="match status" value="1"/>
</dbReference>
<dbReference type="Proteomes" id="UP000198778">
    <property type="component" value="Unassembled WGS sequence"/>
</dbReference>
<dbReference type="InterPro" id="IPR003000">
    <property type="entry name" value="Sirtuin"/>
</dbReference>
<feature type="active site" description="Proton acceptor" evidence="4">
    <location>
        <position position="222"/>
    </location>
</feature>
<dbReference type="PROSITE" id="PS50305">
    <property type="entry name" value="SIRTUIN"/>
    <property type="match status" value="1"/>
</dbReference>
<sequence>MTTEIWNTLLSIGGEGILIEVKGQDAEKQWKFRRVVTDLETGDRSFSNAETDALALIESYAWLSLYPMYIDEALVNQVKRKILTHSYRNDSAFSAWTEKCFPERDKNQVKLANWLLTSKSTIVLTGAGMSTESNLPDFRSKEGWWRSIDPITVAAPEALDNNYELFTDFYTARLEALEGTAPHEGHQVIADWEERGFVDAVATQNVDGLHTAAGSKNVYELHGSLKNIYCHNCGAKAAPSDFKAKRKCGVCGGKLRPGVILFGEMLPQEAWNTALSRIKSASLIIVIGTSLEVYPANQLPLLASGRTVYLNAEVSSSGQDFDLVLEGKAKTIITEVQRIMHEAEGLV</sequence>
<dbReference type="RefSeq" id="WP_342028383.1">
    <property type="nucleotide sequence ID" value="NZ_FNIL01000003.1"/>
</dbReference>
<keyword evidence="4" id="KW-0479">Metal-binding</keyword>
<dbReference type="GO" id="GO:0017136">
    <property type="term" value="F:histone deacetylase activity, NAD-dependent"/>
    <property type="evidence" value="ECO:0007669"/>
    <property type="project" value="TreeGrafter"/>
</dbReference>
<dbReference type="NCBIfam" id="NF001753">
    <property type="entry name" value="PRK00481.1-3"/>
    <property type="match status" value="1"/>
</dbReference>
<name>A0A1H0DSG1_9BACI</name>
<feature type="binding site" evidence="4">
    <location>
        <position position="248"/>
    </location>
    <ligand>
        <name>Zn(2+)</name>
        <dbReference type="ChEBI" id="CHEBI:29105"/>
    </ligand>
</feature>
<keyword evidence="4" id="KW-0862">Zinc</keyword>
<reference evidence="7" key="1">
    <citation type="submission" date="2016-10" db="EMBL/GenBank/DDBJ databases">
        <authorList>
            <person name="Varghese N."/>
            <person name="Submissions S."/>
        </authorList>
    </citation>
    <scope>NUCLEOTIDE SEQUENCE [LARGE SCALE GENOMIC DNA]</scope>
    <source>
        <strain evidence="7">CGMCC 1.10369</strain>
    </source>
</reference>
<evidence type="ECO:0000256" key="1">
    <source>
        <dbReference type="ARBA" id="ARBA00012928"/>
    </source>
</evidence>
<feature type="binding site" evidence="4">
    <location>
        <position position="251"/>
    </location>
    <ligand>
        <name>Zn(2+)</name>
        <dbReference type="ChEBI" id="CHEBI:29105"/>
    </ligand>
</feature>
<dbReference type="InterPro" id="IPR029035">
    <property type="entry name" value="DHS-like_NAD/FAD-binding_dom"/>
</dbReference>
<feature type="domain" description="Deacetylase sirtuin-type" evidence="5">
    <location>
        <begin position="102"/>
        <end position="347"/>
    </location>
</feature>
<evidence type="ECO:0000256" key="2">
    <source>
        <dbReference type="ARBA" id="ARBA00022679"/>
    </source>
</evidence>
<proteinExistence type="predicted"/>
<feature type="binding site" evidence="4">
    <location>
        <position position="233"/>
    </location>
    <ligand>
        <name>Zn(2+)</name>
        <dbReference type="ChEBI" id="CHEBI:29105"/>
    </ligand>
</feature>
<dbReference type="EMBL" id="FNIL01000003">
    <property type="protein sequence ID" value="SDN73120.1"/>
    <property type="molecule type" value="Genomic_DNA"/>
</dbReference>
<dbReference type="AlphaFoldDB" id="A0A1H0DSG1"/>
<keyword evidence="3" id="KW-0520">NAD</keyword>
<keyword evidence="2" id="KW-0808">Transferase</keyword>
<dbReference type="InterPro" id="IPR026591">
    <property type="entry name" value="Sirtuin_cat_small_dom_sf"/>
</dbReference>
<accession>A0A1H0DSG1</accession>
<dbReference type="Gene3D" id="3.30.1600.10">
    <property type="entry name" value="SIR2/SIRT2 'Small Domain"/>
    <property type="match status" value="1"/>
</dbReference>
<feature type="binding site" evidence="4">
    <location>
        <position position="230"/>
    </location>
    <ligand>
        <name>Zn(2+)</name>
        <dbReference type="ChEBI" id="CHEBI:29105"/>
    </ligand>
</feature>
<organism evidence="6 7">
    <name type="scientific">Alkalicoccus daliensis</name>
    <dbReference type="NCBI Taxonomy" id="745820"/>
    <lineage>
        <taxon>Bacteria</taxon>
        <taxon>Bacillati</taxon>
        <taxon>Bacillota</taxon>
        <taxon>Bacilli</taxon>
        <taxon>Bacillales</taxon>
        <taxon>Bacillaceae</taxon>
        <taxon>Alkalicoccus</taxon>
    </lineage>
</organism>
<evidence type="ECO:0000313" key="6">
    <source>
        <dbReference type="EMBL" id="SDN73120.1"/>
    </source>
</evidence>
<dbReference type="Gene3D" id="3.40.50.1220">
    <property type="entry name" value="TPP-binding domain"/>
    <property type="match status" value="1"/>
</dbReference>
<dbReference type="InterPro" id="IPR050134">
    <property type="entry name" value="NAD-dep_sirtuin_deacylases"/>
</dbReference>
<keyword evidence="7" id="KW-1185">Reference proteome</keyword>
<dbReference type="SUPFAM" id="SSF52467">
    <property type="entry name" value="DHS-like NAD/FAD-binding domain"/>
    <property type="match status" value="1"/>
</dbReference>
<dbReference type="PANTHER" id="PTHR11085:SF10">
    <property type="entry name" value="NAD-DEPENDENT PROTEIN DEACYLASE SIRTUIN-5, MITOCHONDRIAL-RELATED"/>
    <property type="match status" value="1"/>
</dbReference>
<evidence type="ECO:0000256" key="4">
    <source>
        <dbReference type="PROSITE-ProRule" id="PRU00236"/>
    </source>
</evidence>
<dbReference type="InterPro" id="IPR026590">
    <property type="entry name" value="Ssirtuin_cat_dom"/>
</dbReference>
<dbReference type="GO" id="GO:0046872">
    <property type="term" value="F:metal ion binding"/>
    <property type="evidence" value="ECO:0007669"/>
    <property type="project" value="UniProtKB-KW"/>
</dbReference>
<dbReference type="EC" id="2.3.1.286" evidence="1"/>
<dbReference type="PANTHER" id="PTHR11085">
    <property type="entry name" value="NAD-DEPENDENT PROTEIN DEACYLASE SIRTUIN-5, MITOCHONDRIAL-RELATED"/>
    <property type="match status" value="1"/>
</dbReference>
<gene>
    <name evidence="6" type="ORF">SAMN04488053_10372</name>
</gene>
<evidence type="ECO:0000313" key="7">
    <source>
        <dbReference type="Proteomes" id="UP000198778"/>
    </source>
</evidence>
<dbReference type="GO" id="GO:0070403">
    <property type="term" value="F:NAD+ binding"/>
    <property type="evidence" value="ECO:0007669"/>
    <property type="project" value="InterPro"/>
</dbReference>
<evidence type="ECO:0000256" key="3">
    <source>
        <dbReference type="ARBA" id="ARBA00023027"/>
    </source>
</evidence>